<protein>
    <submittedName>
        <fullName evidence="1">Uncharacterized protein</fullName>
    </submittedName>
</protein>
<accession>X0WLZ0</accession>
<comment type="caution">
    <text evidence="1">The sequence shown here is derived from an EMBL/GenBank/DDBJ whole genome shotgun (WGS) entry which is preliminary data.</text>
</comment>
<gene>
    <name evidence="1" type="ORF">S01H1_73823</name>
</gene>
<organism evidence="1">
    <name type="scientific">marine sediment metagenome</name>
    <dbReference type="NCBI Taxonomy" id="412755"/>
    <lineage>
        <taxon>unclassified sequences</taxon>
        <taxon>metagenomes</taxon>
        <taxon>ecological metagenomes</taxon>
    </lineage>
</organism>
<dbReference type="EMBL" id="BARS01049347">
    <property type="protein sequence ID" value="GAG31959.1"/>
    <property type="molecule type" value="Genomic_DNA"/>
</dbReference>
<evidence type="ECO:0000313" key="1">
    <source>
        <dbReference type="EMBL" id="GAG31959.1"/>
    </source>
</evidence>
<reference evidence="1" key="1">
    <citation type="journal article" date="2014" name="Front. Microbiol.">
        <title>High frequency of phylogenetically diverse reductive dehalogenase-homologous genes in deep subseafloor sedimentary metagenomes.</title>
        <authorList>
            <person name="Kawai M."/>
            <person name="Futagami T."/>
            <person name="Toyoda A."/>
            <person name="Takaki Y."/>
            <person name="Nishi S."/>
            <person name="Hori S."/>
            <person name="Arai W."/>
            <person name="Tsubouchi T."/>
            <person name="Morono Y."/>
            <person name="Uchiyama I."/>
            <person name="Ito T."/>
            <person name="Fujiyama A."/>
            <person name="Inagaki F."/>
            <person name="Takami H."/>
        </authorList>
    </citation>
    <scope>NUCLEOTIDE SEQUENCE</scope>
    <source>
        <strain evidence="1">Expedition CK06-06</strain>
    </source>
</reference>
<proteinExistence type="predicted"/>
<dbReference type="AlphaFoldDB" id="X0WLZ0"/>
<name>X0WLZ0_9ZZZZ</name>
<feature type="non-terminal residue" evidence="1">
    <location>
        <position position="185"/>
    </location>
</feature>
<sequence length="185" mass="19400">MPTEGIGLYPLGSAAVLNDEISSTYLGRHLTFYEADITGHEGSFPTKGHQVVISDAAPNDHGDIVGVVLAIERADGSIGAAANSATDLISIDTEGIFYLSVSANVGEGEVRHGEKLFINRSSALISNDDNKSTNAHFGYALGGVTDTEVATIAVKVHWAPADPEEKVGVTGTPYVNDTAAIKFRE</sequence>